<feature type="transmembrane region" description="Helical" evidence="7">
    <location>
        <begin position="92"/>
        <end position="110"/>
    </location>
</feature>
<dbReference type="GO" id="GO:0005886">
    <property type="term" value="C:plasma membrane"/>
    <property type="evidence" value="ECO:0007669"/>
    <property type="project" value="UniProtKB-SubCell"/>
</dbReference>
<feature type="domain" description="ABC transmembrane type-1" evidence="8">
    <location>
        <begin position="85"/>
        <end position="300"/>
    </location>
</feature>
<reference evidence="9" key="1">
    <citation type="journal article" date="2021" name="PeerJ">
        <title>Extensive microbial diversity within the chicken gut microbiome revealed by metagenomics and culture.</title>
        <authorList>
            <person name="Gilroy R."/>
            <person name="Ravi A."/>
            <person name="Getino M."/>
            <person name="Pursley I."/>
            <person name="Horton D.L."/>
            <person name="Alikhan N.F."/>
            <person name="Baker D."/>
            <person name="Gharbi K."/>
            <person name="Hall N."/>
            <person name="Watson M."/>
            <person name="Adriaenssens E.M."/>
            <person name="Foster-Nyarko E."/>
            <person name="Jarju S."/>
            <person name="Secka A."/>
            <person name="Antonio M."/>
            <person name="Oren A."/>
            <person name="Chaudhuri R.R."/>
            <person name="La Ragione R."/>
            <person name="Hildebrand F."/>
            <person name="Pallen M.J."/>
        </authorList>
    </citation>
    <scope>NUCLEOTIDE SEQUENCE</scope>
    <source>
        <strain evidence="9">CHK185-5351</strain>
    </source>
</reference>
<dbReference type="PANTHER" id="PTHR30193:SF44">
    <property type="entry name" value="LACTOSE TRANSPORT SYSTEM PERMEASE PROTEIN LACF"/>
    <property type="match status" value="1"/>
</dbReference>
<dbReference type="GO" id="GO:0055085">
    <property type="term" value="P:transmembrane transport"/>
    <property type="evidence" value="ECO:0007669"/>
    <property type="project" value="InterPro"/>
</dbReference>
<dbReference type="Pfam" id="PF00528">
    <property type="entry name" value="BPD_transp_1"/>
    <property type="match status" value="1"/>
</dbReference>
<keyword evidence="5 7" id="KW-1133">Transmembrane helix</keyword>
<sequence length="313" mass="35586">MAKKQKKQKLMHQESLGRHIRKNWKLYSFAVIPILWYIIFKYIPMLGNIIAFRRYRGGPNIFGEYWVGFRYFEQFITDKSFWNAFWNTLRLSIEYLLVRFPATLIFAILINEIRNLKWKKTVQTISYLPHFVSLVVLCGMVKELTSLSGPINTLLSSLGLDKVSFITEPAWFDTVYVVSGIWQALGWGTILYLTAMTGINTELYEAASIDGANRFQQTIHVTIPGIMPTVMTLLILDIGGIMTSGNMQKILLLYNGFTQERADIIGTLVYRMGITGGNFSYATAVGLFEGIIGLILVTSANTLSKKLTETSLW</sequence>
<dbReference type="SUPFAM" id="SSF161098">
    <property type="entry name" value="MetI-like"/>
    <property type="match status" value="1"/>
</dbReference>
<name>A0A9D2NE24_9FIRM</name>
<protein>
    <submittedName>
        <fullName evidence="9">ABC transporter permease subunit</fullName>
    </submittedName>
</protein>
<feature type="transmembrane region" description="Helical" evidence="7">
    <location>
        <begin position="219"/>
        <end position="242"/>
    </location>
</feature>
<dbReference type="CDD" id="cd06261">
    <property type="entry name" value="TM_PBP2"/>
    <property type="match status" value="1"/>
</dbReference>
<keyword evidence="4 7" id="KW-0812">Transmembrane</keyword>
<evidence type="ECO:0000256" key="1">
    <source>
        <dbReference type="ARBA" id="ARBA00004651"/>
    </source>
</evidence>
<gene>
    <name evidence="9" type="ORF">H9705_10910</name>
</gene>
<evidence type="ECO:0000259" key="8">
    <source>
        <dbReference type="PROSITE" id="PS50928"/>
    </source>
</evidence>
<evidence type="ECO:0000313" key="9">
    <source>
        <dbReference type="EMBL" id="HJC16306.1"/>
    </source>
</evidence>
<dbReference type="EMBL" id="DWWU01000045">
    <property type="protein sequence ID" value="HJC16306.1"/>
    <property type="molecule type" value="Genomic_DNA"/>
</dbReference>
<evidence type="ECO:0000256" key="2">
    <source>
        <dbReference type="ARBA" id="ARBA00022448"/>
    </source>
</evidence>
<evidence type="ECO:0000256" key="5">
    <source>
        <dbReference type="ARBA" id="ARBA00022989"/>
    </source>
</evidence>
<dbReference type="AlphaFoldDB" id="A0A9D2NE24"/>
<keyword evidence="2 7" id="KW-0813">Transport</keyword>
<feature type="transmembrane region" description="Helical" evidence="7">
    <location>
        <begin position="279"/>
        <end position="297"/>
    </location>
</feature>
<dbReference type="InterPro" id="IPR035906">
    <property type="entry name" value="MetI-like_sf"/>
</dbReference>
<dbReference type="InterPro" id="IPR051393">
    <property type="entry name" value="ABC_transporter_permease"/>
</dbReference>
<evidence type="ECO:0000256" key="6">
    <source>
        <dbReference type="ARBA" id="ARBA00023136"/>
    </source>
</evidence>
<proteinExistence type="inferred from homology"/>
<keyword evidence="3" id="KW-1003">Cell membrane</keyword>
<comment type="similarity">
    <text evidence="7">Belongs to the binding-protein-dependent transport system permease family.</text>
</comment>
<dbReference type="Proteomes" id="UP000823849">
    <property type="component" value="Unassembled WGS sequence"/>
</dbReference>
<comment type="caution">
    <text evidence="9">The sequence shown here is derived from an EMBL/GenBank/DDBJ whole genome shotgun (WGS) entry which is preliminary data.</text>
</comment>
<dbReference type="PANTHER" id="PTHR30193">
    <property type="entry name" value="ABC TRANSPORTER PERMEASE PROTEIN"/>
    <property type="match status" value="1"/>
</dbReference>
<evidence type="ECO:0000256" key="7">
    <source>
        <dbReference type="RuleBase" id="RU363032"/>
    </source>
</evidence>
<evidence type="ECO:0000256" key="4">
    <source>
        <dbReference type="ARBA" id="ARBA00022692"/>
    </source>
</evidence>
<dbReference type="InterPro" id="IPR000515">
    <property type="entry name" value="MetI-like"/>
</dbReference>
<comment type="subcellular location">
    <subcellularLocation>
        <location evidence="1 7">Cell membrane</location>
        <topology evidence="1 7">Multi-pass membrane protein</topology>
    </subcellularLocation>
</comment>
<dbReference type="Gene3D" id="1.10.3720.10">
    <property type="entry name" value="MetI-like"/>
    <property type="match status" value="1"/>
</dbReference>
<evidence type="ECO:0000313" key="10">
    <source>
        <dbReference type="Proteomes" id="UP000823849"/>
    </source>
</evidence>
<keyword evidence="6 7" id="KW-0472">Membrane</keyword>
<evidence type="ECO:0000256" key="3">
    <source>
        <dbReference type="ARBA" id="ARBA00022475"/>
    </source>
</evidence>
<feature type="transmembrane region" description="Helical" evidence="7">
    <location>
        <begin position="175"/>
        <end position="199"/>
    </location>
</feature>
<feature type="transmembrane region" description="Helical" evidence="7">
    <location>
        <begin position="26"/>
        <end position="43"/>
    </location>
</feature>
<organism evidence="9 10">
    <name type="scientific">Candidatus Fusicatenibacter intestinigallinarum</name>
    <dbReference type="NCBI Taxonomy" id="2838598"/>
    <lineage>
        <taxon>Bacteria</taxon>
        <taxon>Bacillati</taxon>
        <taxon>Bacillota</taxon>
        <taxon>Clostridia</taxon>
        <taxon>Lachnospirales</taxon>
        <taxon>Lachnospiraceae</taxon>
        <taxon>Fusicatenibacter</taxon>
    </lineage>
</organism>
<reference evidence="9" key="2">
    <citation type="submission" date="2021-04" db="EMBL/GenBank/DDBJ databases">
        <authorList>
            <person name="Gilroy R."/>
        </authorList>
    </citation>
    <scope>NUCLEOTIDE SEQUENCE</scope>
    <source>
        <strain evidence="9">CHK185-5351</strain>
    </source>
</reference>
<dbReference type="PROSITE" id="PS50928">
    <property type="entry name" value="ABC_TM1"/>
    <property type="match status" value="1"/>
</dbReference>
<accession>A0A9D2NE24</accession>